<proteinExistence type="predicted"/>
<dbReference type="InterPro" id="IPR001680">
    <property type="entry name" value="WD40_rpt"/>
</dbReference>
<dbReference type="InterPro" id="IPR015943">
    <property type="entry name" value="WD40/YVTN_repeat-like_dom_sf"/>
</dbReference>
<dbReference type="EMBL" id="RSCD01000023">
    <property type="protein sequence ID" value="RSH83859.1"/>
    <property type="molecule type" value="Genomic_DNA"/>
</dbReference>
<sequence>MDVQDGQAQDGQAEAGPSNHASPTAETPMYPSAPSYAFSSNPSTLLEVNASELESELVDNFWRSARWAPDGSCILTTSEDRTIRLFDTPLDQPPNMSPRRVDSPDSVVSTAWYPLASASSPESFCFAASVRGSPVRLIDASDGKGYISDRRPQGTGHRAMEHGLQSVRDASHIADSRYDSGERIKTVSTRRDKGGQKGIISALAFCPDYSGVFAAGSFAGSVSLYAEDTQGSVGHIDGVLGGGITQVAFHPLAPHVLFVASRRSEKLQAFDTRNPSAPVMEYERLANTNQRLAFDVDPWGRWLAAGDQASGRQSLDTTPVFFW</sequence>
<gene>
    <name evidence="2" type="ORF">EHS25_005474</name>
</gene>
<dbReference type="InterPro" id="IPR051150">
    <property type="entry name" value="SWT21/TCAB1_mRNA_Telomere"/>
</dbReference>
<feature type="region of interest" description="Disordered" evidence="1">
    <location>
        <begin position="1"/>
        <end position="36"/>
    </location>
</feature>
<evidence type="ECO:0000256" key="1">
    <source>
        <dbReference type="SAM" id="MobiDB-lite"/>
    </source>
</evidence>
<keyword evidence="3" id="KW-1185">Reference proteome</keyword>
<protein>
    <recommendedName>
        <fullName evidence="4">Telomerase Cajal body protein 1</fullName>
    </recommendedName>
</protein>
<dbReference type="Proteomes" id="UP000279259">
    <property type="component" value="Unassembled WGS sequence"/>
</dbReference>
<name>A0A427XYD0_9TREE</name>
<comment type="caution">
    <text evidence="2">The sequence shown here is derived from an EMBL/GenBank/DDBJ whole genome shotgun (WGS) entry which is preliminary data.</text>
</comment>
<feature type="compositionally biased region" description="Low complexity" evidence="1">
    <location>
        <begin position="1"/>
        <end position="16"/>
    </location>
</feature>
<dbReference type="PANTHER" id="PTHR13211">
    <property type="entry name" value="TELOMERASE CAJAL BODY PROTEIN 1"/>
    <property type="match status" value="1"/>
</dbReference>
<dbReference type="SUPFAM" id="SSF50978">
    <property type="entry name" value="WD40 repeat-like"/>
    <property type="match status" value="1"/>
</dbReference>
<dbReference type="InterPro" id="IPR036322">
    <property type="entry name" value="WD40_repeat_dom_sf"/>
</dbReference>
<evidence type="ECO:0000313" key="2">
    <source>
        <dbReference type="EMBL" id="RSH83859.1"/>
    </source>
</evidence>
<evidence type="ECO:0000313" key="3">
    <source>
        <dbReference type="Proteomes" id="UP000279259"/>
    </source>
</evidence>
<dbReference type="AlphaFoldDB" id="A0A427XYD0"/>
<dbReference type="Pfam" id="PF00400">
    <property type="entry name" value="WD40"/>
    <property type="match status" value="1"/>
</dbReference>
<dbReference type="SMART" id="SM00320">
    <property type="entry name" value="WD40"/>
    <property type="match status" value="3"/>
</dbReference>
<evidence type="ECO:0008006" key="4">
    <source>
        <dbReference type="Google" id="ProtNLM"/>
    </source>
</evidence>
<dbReference type="PANTHER" id="PTHR13211:SF0">
    <property type="entry name" value="TELOMERASE CAJAL BODY PROTEIN 1"/>
    <property type="match status" value="1"/>
</dbReference>
<reference evidence="2 3" key="1">
    <citation type="submission" date="2018-11" db="EMBL/GenBank/DDBJ databases">
        <title>Genome sequence of Saitozyma podzolica DSM 27192.</title>
        <authorList>
            <person name="Aliyu H."/>
            <person name="Gorte O."/>
            <person name="Ochsenreither K."/>
        </authorList>
    </citation>
    <scope>NUCLEOTIDE SEQUENCE [LARGE SCALE GENOMIC DNA]</scope>
    <source>
        <strain evidence="2 3">DSM 27192</strain>
    </source>
</reference>
<dbReference type="STRING" id="1890683.A0A427XYD0"/>
<organism evidence="2 3">
    <name type="scientific">Saitozyma podzolica</name>
    <dbReference type="NCBI Taxonomy" id="1890683"/>
    <lineage>
        <taxon>Eukaryota</taxon>
        <taxon>Fungi</taxon>
        <taxon>Dikarya</taxon>
        <taxon>Basidiomycota</taxon>
        <taxon>Agaricomycotina</taxon>
        <taxon>Tremellomycetes</taxon>
        <taxon>Tremellales</taxon>
        <taxon>Trimorphomycetaceae</taxon>
        <taxon>Saitozyma</taxon>
    </lineage>
</organism>
<dbReference type="OrthoDB" id="239865at2759"/>
<accession>A0A427XYD0</accession>
<dbReference type="Gene3D" id="2.130.10.10">
    <property type="entry name" value="YVTN repeat-like/Quinoprotein amine dehydrogenase"/>
    <property type="match status" value="2"/>
</dbReference>